<dbReference type="InterPro" id="IPR051013">
    <property type="entry name" value="MBL_superfamily_lactonases"/>
</dbReference>
<keyword evidence="2" id="KW-0479">Metal-binding</keyword>
<proteinExistence type="inferred from homology"/>
<gene>
    <name evidence="6" type="ORF">Sru01_51150</name>
</gene>
<keyword evidence="4" id="KW-0862">Zinc</keyword>
<evidence type="ECO:0000313" key="6">
    <source>
        <dbReference type="EMBL" id="GII80133.1"/>
    </source>
</evidence>
<dbReference type="GO" id="GO:0016787">
    <property type="term" value="F:hydrolase activity"/>
    <property type="evidence" value="ECO:0007669"/>
    <property type="project" value="UniProtKB-KW"/>
</dbReference>
<evidence type="ECO:0000256" key="2">
    <source>
        <dbReference type="ARBA" id="ARBA00022723"/>
    </source>
</evidence>
<evidence type="ECO:0000313" key="7">
    <source>
        <dbReference type="Proteomes" id="UP000655287"/>
    </source>
</evidence>
<dbReference type="Pfam" id="PF00753">
    <property type="entry name" value="Lactamase_B"/>
    <property type="match status" value="1"/>
</dbReference>
<dbReference type="SMART" id="SM00849">
    <property type="entry name" value="Lactamase_B"/>
    <property type="match status" value="1"/>
</dbReference>
<dbReference type="SUPFAM" id="SSF56281">
    <property type="entry name" value="Metallo-hydrolase/oxidoreductase"/>
    <property type="match status" value="1"/>
</dbReference>
<protein>
    <submittedName>
        <fullName evidence="6">MBL fold metallo-hydrolase</fullName>
    </submittedName>
</protein>
<keyword evidence="3" id="KW-0378">Hydrolase</keyword>
<dbReference type="GO" id="GO:0046872">
    <property type="term" value="F:metal ion binding"/>
    <property type="evidence" value="ECO:0007669"/>
    <property type="project" value="UniProtKB-KW"/>
</dbReference>
<feature type="domain" description="Metallo-beta-lactamase" evidence="5">
    <location>
        <begin position="32"/>
        <end position="265"/>
    </location>
</feature>
<evidence type="ECO:0000259" key="5">
    <source>
        <dbReference type="SMART" id="SM00849"/>
    </source>
</evidence>
<evidence type="ECO:0000256" key="4">
    <source>
        <dbReference type="ARBA" id="ARBA00022833"/>
    </source>
</evidence>
<dbReference type="Proteomes" id="UP000655287">
    <property type="component" value="Unassembled WGS sequence"/>
</dbReference>
<accession>A0A919R6F9</accession>
<dbReference type="InterPro" id="IPR036866">
    <property type="entry name" value="RibonucZ/Hydroxyglut_hydro"/>
</dbReference>
<dbReference type="Gene3D" id="3.60.15.10">
    <property type="entry name" value="Ribonuclease Z/Hydroxyacylglutathione hydrolase-like"/>
    <property type="match status" value="1"/>
</dbReference>
<dbReference type="RefSeq" id="WP_203990448.1">
    <property type="nucleotide sequence ID" value="NZ_BOOU01000068.1"/>
</dbReference>
<dbReference type="EMBL" id="BOOU01000068">
    <property type="protein sequence ID" value="GII80133.1"/>
    <property type="molecule type" value="Genomic_DNA"/>
</dbReference>
<dbReference type="InterPro" id="IPR001279">
    <property type="entry name" value="Metallo-B-lactamas"/>
</dbReference>
<evidence type="ECO:0000256" key="3">
    <source>
        <dbReference type="ARBA" id="ARBA00022801"/>
    </source>
</evidence>
<dbReference type="PANTHER" id="PTHR42978:SF3">
    <property type="entry name" value="BLR3078 PROTEIN"/>
    <property type="match status" value="1"/>
</dbReference>
<dbReference type="CDD" id="cd07742">
    <property type="entry name" value="metallo-hydrolase-like_MBL-fold"/>
    <property type="match status" value="1"/>
</dbReference>
<evidence type="ECO:0000256" key="1">
    <source>
        <dbReference type="ARBA" id="ARBA00007749"/>
    </source>
</evidence>
<dbReference type="AlphaFoldDB" id="A0A919R6F9"/>
<keyword evidence="7" id="KW-1185">Reference proteome</keyword>
<comment type="similarity">
    <text evidence="1">Belongs to the metallo-beta-lactamase superfamily.</text>
</comment>
<sequence length="287" mass="31287">MRVHHLNCGTMSPPLRRLVNGTGGLLDRGRMVCHCLLVESDDGLVLVDAGFGLADLRRPAEHLGRWFLRQNRPLLDPAETAVRQVERLGHAAGDVRHIIVTHLDVDHAGGLADFPHAEVHVSAAELAAARHPATALERRRYRTAQWAHGPRWAEYGTGGDRWHGFTGVREIPGLPGLLLVPLAGHTRGHTGVAVDTGREGAARWLVHAGDAYFHHDQLAPDRHRCPPGLRLFQSLMQADRAARLANLGRLRALAAGGAAEIFSAHDPVELDRFRPATPDQTAARPAL</sequence>
<reference evidence="6" key="1">
    <citation type="submission" date="2021-01" db="EMBL/GenBank/DDBJ databases">
        <title>Whole genome shotgun sequence of Sphaerisporangium rufum NBRC 109079.</title>
        <authorList>
            <person name="Komaki H."/>
            <person name="Tamura T."/>
        </authorList>
    </citation>
    <scope>NUCLEOTIDE SEQUENCE</scope>
    <source>
        <strain evidence="6">NBRC 109079</strain>
    </source>
</reference>
<organism evidence="6 7">
    <name type="scientific">Sphaerisporangium rufum</name>
    <dbReference type="NCBI Taxonomy" id="1381558"/>
    <lineage>
        <taxon>Bacteria</taxon>
        <taxon>Bacillati</taxon>
        <taxon>Actinomycetota</taxon>
        <taxon>Actinomycetes</taxon>
        <taxon>Streptosporangiales</taxon>
        <taxon>Streptosporangiaceae</taxon>
        <taxon>Sphaerisporangium</taxon>
    </lineage>
</organism>
<comment type="caution">
    <text evidence="6">The sequence shown here is derived from an EMBL/GenBank/DDBJ whole genome shotgun (WGS) entry which is preliminary data.</text>
</comment>
<name>A0A919R6F9_9ACTN</name>
<dbReference type="PANTHER" id="PTHR42978">
    <property type="entry name" value="QUORUM-QUENCHING LACTONASE YTNP-RELATED-RELATED"/>
    <property type="match status" value="1"/>
</dbReference>